<organism evidence="2 3">
    <name type="scientific">Puccinia graminis f. sp. tritici</name>
    <dbReference type="NCBI Taxonomy" id="56615"/>
    <lineage>
        <taxon>Eukaryota</taxon>
        <taxon>Fungi</taxon>
        <taxon>Dikarya</taxon>
        <taxon>Basidiomycota</taxon>
        <taxon>Pucciniomycotina</taxon>
        <taxon>Pucciniomycetes</taxon>
        <taxon>Pucciniales</taxon>
        <taxon>Pucciniaceae</taxon>
        <taxon>Puccinia</taxon>
    </lineage>
</organism>
<feature type="chain" id="PRO_5022917599" evidence="1">
    <location>
        <begin position="22"/>
        <end position="526"/>
    </location>
</feature>
<name>A0A5B0LXJ1_PUCGR</name>
<proteinExistence type="predicted"/>
<evidence type="ECO:0000256" key="1">
    <source>
        <dbReference type="SAM" id="SignalP"/>
    </source>
</evidence>
<feature type="signal peptide" evidence="1">
    <location>
        <begin position="1"/>
        <end position="21"/>
    </location>
</feature>
<keyword evidence="1" id="KW-0732">Signal</keyword>
<keyword evidence="3" id="KW-1185">Reference proteome</keyword>
<evidence type="ECO:0000313" key="2">
    <source>
        <dbReference type="EMBL" id="KAA1068816.1"/>
    </source>
</evidence>
<dbReference type="EMBL" id="VSWC01000183">
    <property type="protein sequence ID" value="KAA1068816.1"/>
    <property type="molecule type" value="Genomic_DNA"/>
</dbReference>
<evidence type="ECO:0000313" key="3">
    <source>
        <dbReference type="Proteomes" id="UP000324748"/>
    </source>
</evidence>
<dbReference type="OrthoDB" id="2507438at2759"/>
<dbReference type="AlphaFoldDB" id="A0A5B0LXJ1"/>
<accession>A0A5B0LXJ1</accession>
<protein>
    <submittedName>
        <fullName evidence="2">Uncharacterized protein</fullName>
    </submittedName>
</protein>
<sequence>MILSPYTLLFLCVVHSPHSFAHYTLHKRMEVVEGVEASARLAKTTSEVGRPSVPTAVNTAVALTKPQSTADALKDATEFLPKEIQPQGDLPPHTTSSEHPVHLDAHNPAFHPPELDPSLHPPPIEPPKLTAIFRIKHKFASGWKNISLSFRRFTNVFSRSSAPRTFSYAPKLAADFRGIPQDSEQIKTLVSDLLEQLVNKKSAKSYQSYVRANPVLDKIPEITQETTDYLSQIQKFIAHDMPKNEEEISRSSEQIALKLAPALKDSANPSTASLGNLALQLARFNSHELLEARIGIRLYGGQRVESLANMHGFLGPQNVFSSQMASILRDESIVGKLPEGFNSDRFVKELEELQTHLTELARYQSAARQAARAHQPLPPFPYDQVSELEKFQENQAKIFNGDRQGFQTLISKIEKAEPYQAFQSDLNFPRDIGGYELQFVQPLGSAENLNPGTMTVTDAQKLNIRLHRPVNSVFALSGQSRELALDNTVKRMAMAVKARELSQKMSSLYTNKGLDLIAQTIRTHPS</sequence>
<gene>
    <name evidence="2" type="ORF">PGT21_002750</name>
</gene>
<dbReference type="Proteomes" id="UP000324748">
    <property type="component" value="Unassembled WGS sequence"/>
</dbReference>
<comment type="caution">
    <text evidence="2">The sequence shown here is derived from an EMBL/GenBank/DDBJ whole genome shotgun (WGS) entry which is preliminary data.</text>
</comment>
<reference evidence="2 3" key="1">
    <citation type="submission" date="2019-05" db="EMBL/GenBank/DDBJ databases">
        <title>Emergence of the Ug99 lineage of the wheat stem rust pathogen through somatic hybridization.</title>
        <authorList>
            <person name="Li F."/>
            <person name="Upadhyaya N.M."/>
            <person name="Sperschneider J."/>
            <person name="Matny O."/>
            <person name="Nguyen-Phuc H."/>
            <person name="Mago R."/>
            <person name="Raley C."/>
            <person name="Miller M.E."/>
            <person name="Silverstein K.A.T."/>
            <person name="Henningsen E."/>
            <person name="Hirsch C.D."/>
            <person name="Visser B."/>
            <person name="Pretorius Z.A."/>
            <person name="Steffenson B.J."/>
            <person name="Schwessinger B."/>
            <person name="Dodds P.N."/>
            <person name="Figueroa M."/>
        </authorList>
    </citation>
    <scope>NUCLEOTIDE SEQUENCE [LARGE SCALE GENOMIC DNA]</scope>
    <source>
        <strain evidence="2">21-0</strain>
    </source>
</reference>